<gene>
    <name evidence="1" type="ORF">SAMN05660710_03791</name>
</gene>
<evidence type="ECO:0000313" key="1">
    <source>
        <dbReference type="EMBL" id="SCY97016.1"/>
    </source>
</evidence>
<reference evidence="1 2" key="1">
    <citation type="submission" date="2016-10" db="EMBL/GenBank/DDBJ databases">
        <authorList>
            <person name="de Groot N.N."/>
        </authorList>
    </citation>
    <scope>NUCLEOTIDE SEQUENCE [LARGE SCALE GENOMIC DNA]</scope>
    <source>
        <strain evidence="1 2">CGMCC 1.8925</strain>
    </source>
</reference>
<dbReference type="AlphaFoldDB" id="A0A1G5K8P8"/>
<protein>
    <submittedName>
        <fullName evidence="1">HTH DNA binding domain-containing protein</fullName>
    </submittedName>
</protein>
<name>A0A1G5K8P8_9RHOB</name>
<dbReference type="Proteomes" id="UP000199502">
    <property type="component" value="Unassembled WGS sequence"/>
</dbReference>
<proteinExistence type="predicted"/>
<sequence length="81" mass="8588">MESWAVEAREATTGIRGENADRVIAVFAACPLVSAEDVAAGAGISRVTAERMLNRVTAMGVIREITGAARFRLWRANPSAA</sequence>
<keyword evidence="2" id="KW-1185">Reference proteome</keyword>
<dbReference type="EMBL" id="FMVT01000029">
    <property type="protein sequence ID" value="SCY97016.1"/>
    <property type="molecule type" value="Genomic_DNA"/>
</dbReference>
<evidence type="ECO:0000313" key="2">
    <source>
        <dbReference type="Proteomes" id="UP000199502"/>
    </source>
</evidence>
<organism evidence="1 2">
    <name type="scientific">Paracoccus tibetensis</name>
    <dbReference type="NCBI Taxonomy" id="336292"/>
    <lineage>
        <taxon>Bacteria</taxon>
        <taxon>Pseudomonadati</taxon>
        <taxon>Pseudomonadota</taxon>
        <taxon>Alphaproteobacteria</taxon>
        <taxon>Rhodobacterales</taxon>
        <taxon>Paracoccaceae</taxon>
        <taxon>Paracoccus</taxon>
    </lineage>
</organism>
<accession>A0A1G5K8P8</accession>